<keyword evidence="2" id="KW-1185">Reference proteome</keyword>
<dbReference type="OrthoDB" id="3375894at2"/>
<evidence type="ECO:0000313" key="1">
    <source>
        <dbReference type="EMBL" id="REE97503.1"/>
    </source>
</evidence>
<reference evidence="1 2" key="1">
    <citation type="submission" date="2018-08" db="EMBL/GenBank/DDBJ databases">
        <title>Sequencing the genomes of 1000 actinobacteria strains.</title>
        <authorList>
            <person name="Klenk H.-P."/>
        </authorList>
    </citation>
    <scope>NUCLEOTIDE SEQUENCE [LARGE SCALE GENOMIC DNA]</scope>
    <source>
        <strain evidence="1 2">DSM 43927</strain>
    </source>
</reference>
<organism evidence="1 2">
    <name type="scientific">Thermomonospora umbrina</name>
    <dbReference type="NCBI Taxonomy" id="111806"/>
    <lineage>
        <taxon>Bacteria</taxon>
        <taxon>Bacillati</taxon>
        <taxon>Actinomycetota</taxon>
        <taxon>Actinomycetes</taxon>
        <taxon>Streptosporangiales</taxon>
        <taxon>Thermomonosporaceae</taxon>
        <taxon>Thermomonospora</taxon>
    </lineage>
</organism>
<dbReference type="AlphaFoldDB" id="A0A3D9SU04"/>
<sequence>MSDKSATPMSRDAVDHALGSLNDDRDRIASALLDLENHPGYQLVKGTRLAGATRRRWEEAEARLLLLWRLFDAYQRVLDTAGELRARQSKPADATLRELSALLEGPSVELPLDEIPLEKRTLLGPTSERCTLDAAVERMTTVYGEVIDLVSAVNAAWEQLLGPLDEAEEGWREGARLAQSLETGRDAELDRIGRELAAAGQIVRTDPLALVRDGRADTSRLDQARADLDKVRAGLAEAARVRERYEQRVAAIGTSLARLDAVLDEARTAYRTVQVKIASPGVNEPHDPVPVLRERLDALAALHGSGRWPELADGVADLESTVAAAIDQATRARTLIAGLLERRDELRGRLDAYRVKAARLGFAEHHDLIRLHEEAGALLWTAPCDLQQSTVVLAQYQRVLRSLETGTD</sequence>
<dbReference type="Proteomes" id="UP000256661">
    <property type="component" value="Unassembled WGS sequence"/>
</dbReference>
<dbReference type="EMBL" id="QTTT01000001">
    <property type="protein sequence ID" value="REE97503.1"/>
    <property type="molecule type" value="Genomic_DNA"/>
</dbReference>
<proteinExistence type="predicted"/>
<protein>
    <submittedName>
        <fullName evidence="1">Uncharacterized protein</fullName>
    </submittedName>
</protein>
<accession>A0A3D9SU04</accession>
<comment type="caution">
    <text evidence="1">The sequence shown here is derived from an EMBL/GenBank/DDBJ whole genome shotgun (WGS) entry which is preliminary data.</text>
</comment>
<name>A0A3D9SU04_9ACTN</name>
<gene>
    <name evidence="1" type="ORF">DFJ69_2976</name>
</gene>
<evidence type="ECO:0000313" key="2">
    <source>
        <dbReference type="Proteomes" id="UP000256661"/>
    </source>
</evidence>